<accession>A0ABP8LZE5</accession>
<dbReference type="InterPro" id="IPR006644">
    <property type="entry name" value="Cadg"/>
</dbReference>
<dbReference type="CDD" id="cd00102">
    <property type="entry name" value="IPT"/>
    <property type="match status" value="1"/>
</dbReference>
<evidence type="ECO:0000313" key="2">
    <source>
        <dbReference type="EMBL" id="GAA4439580.1"/>
    </source>
</evidence>
<dbReference type="Pfam" id="PF05345">
    <property type="entry name" value="He_PIG"/>
    <property type="match status" value="3"/>
</dbReference>
<dbReference type="InterPro" id="IPR015919">
    <property type="entry name" value="Cadherin-like_sf"/>
</dbReference>
<dbReference type="Pfam" id="PF13313">
    <property type="entry name" value="DUF4082"/>
    <property type="match status" value="2"/>
</dbReference>
<organism evidence="2 3">
    <name type="scientific">Pontibacter saemangeumensis</name>
    <dbReference type="NCBI Taxonomy" id="1084525"/>
    <lineage>
        <taxon>Bacteria</taxon>
        <taxon>Pseudomonadati</taxon>
        <taxon>Bacteroidota</taxon>
        <taxon>Cytophagia</taxon>
        <taxon>Cytophagales</taxon>
        <taxon>Hymenobacteraceae</taxon>
        <taxon>Pontibacter</taxon>
    </lineage>
</organism>
<dbReference type="InterPro" id="IPR002126">
    <property type="entry name" value="Cadherin-like_dom"/>
</dbReference>
<keyword evidence="3" id="KW-1185">Reference proteome</keyword>
<dbReference type="InterPro" id="IPR002909">
    <property type="entry name" value="IPT_dom"/>
</dbReference>
<dbReference type="RefSeq" id="WP_345160962.1">
    <property type="nucleotide sequence ID" value="NZ_BAABHC010000024.1"/>
</dbReference>
<protein>
    <recommendedName>
        <fullName evidence="1">Cadherin domain-containing protein</fullName>
    </recommendedName>
</protein>
<evidence type="ECO:0000259" key="1">
    <source>
        <dbReference type="PROSITE" id="PS50268"/>
    </source>
</evidence>
<dbReference type="Gene3D" id="2.60.40.10">
    <property type="entry name" value="Immunoglobulins"/>
    <property type="match status" value="9"/>
</dbReference>
<proteinExistence type="predicted"/>
<dbReference type="CDD" id="cd11304">
    <property type="entry name" value="Cadherin_repeat"/>
    <property type="match status" value="1"/>
</dbReference>
<dbReference type="Gene3D" id="3.40.50.880">
    <property type="match status" value="1"/>
</dbReference>
<dbReference type="Proteomes" id="UP001500552">
    <property type="component" value="Unassembled WGS sequence"/>
</dbReference>
<dbReference type="Pfam" id="PF17957">
    <property type="entry name" value="Big_7"/>
    <property type="match status" value="3"/>
</dbReference>
<dbReference type="SUPFAM" id="SSF49313">
    <property type="entry name" value="Cadherin-like"/>
    <property type="match status" value="3"/>
</dbReference>
<dbReference type="InterPro" id="IPR014756">
    <property type="entry name" value="Ig_E-set"/>
</dbReference>
<feature type="domain" description="Cadherin" evidence="1">
    <location>
        <begin position="1317"/>
        <end position="1405"/>
    </location>
</feature>
<reference evidence="3" key="1">
    <citation type="journal article" date="2019" name="Int. J. Syst. Evol. Microbiol.">
        <title>The Global Catalogue of Microorganisms (GCM) 10K type strain sequencing project: providing services to taxonomists for standard genome sequencing and annotation.</title>
        <authorList>
            <consortium name="The Broad Institute Genomics Platform"/>
            <consortium name="The Broad Institute Genome Sequencing Center for Infectious Disease"/>
            <person name="Wu L."/>
            <person name="Ma J."/>
        </authorList>
    </citation>
    <scope>NUCLEOTIDE SEQUENCE [LARGE SCALE GENOMIC DNA]</scope>
    <source>
        <strain evidence="3">JCM 17926</strain>
    </source>
</reference>
<dbReference type="CDD" id="cd03143">
    <property type="entry name" value="A4_beta-galactosidase_middle_domain"/>
    <property type="match status" value="1"/>
</dbReference>
<dbReference type="PROSITE" id="PS50268">
    <property type="entry name" value="CADHERIN_2"/>
    <property type="match status" value="1"/>
</dbReference>
<sequence>MNNTTTVTLSWKQLLLPLMVFCFIYVAAAQLLSQSYTPVAILELVSNFQFTKVAGLTDVVAMQKSLDNTIHYNRHSEKKSEANPDKLFVEKNLKFITSGASSSFSAISTGQGGPILVISSTSNPFSQYPAEILLAEGLNEFATADVAAITAEKLSSYDVVIVGDIPLSDPQVAMLSDWSNAGGTLIALKPDAKLGPLLGLVPAGGTLANKYLLVNTATGPGKGIVNQTIQYQGEADYYTLNGATSLATLYSGANTATTYPAVTMRTVGDMGGKAVAFTYDLARSVVYTRQGNPEWAGQKRDGQAGPIRSDDQYYPNWVDLSKVMIPQADEQQRLLANIITLSSRKPLPRFWYLPRGLKAAVVMTGDDHGNGGTKARFNQYMQLSKDNSAQAVADWRAIRGTSYIYPNTPITDAEAKAFEQQGFEVALHLTTNCANFTPASLENDLITQLAEFKTRYPSIAPPSTNRTHCIAWSDWNTQPKLEAPKGIRLDANYYYWPSPWVQDRPGMFTGSGIPMRFTDLDGALIDCYQLTTQMTDESDQSFPYTIDQLLNKALGAEGYYGVFCANMHTDADYSNGSDAIIASAMSRNVPVISSKQLLTWLDGRNGSSFNAMSWNGNQLSFDINVANGANSLEVMLPVTETTGRLVNLIFNGGTSVSHRTEIIKGIEYVFFRGATGSYVATYDITASPNQAPAVAITSPTNGASFDAPAAITITATASDDVKVDKVEFYNGATKLGEDLTSPFAYMWSGVTAGTYELTTKATDNEGAVTTSAAVKVTVSAVCPCTVFQPAEAPVNDLYSDSQPLQLGMKFRSAEDGFATGVRFYKQAGNTGTHIGQLFSGTGALLAEATFVNETASGWQEVAFSNPVAITAGTTYVISYHSGSGFYSATNSYFSQEKNAPPLRGLANGENGANGVYKYSSSPAFPNVASQSTNYWVDVVFGTESPSSNSAPEVAISSPATGATFTAPASIAISATATDADGVVAKVEFYNGQTKLGEATSSPYSMAWNGVEAGVYSITAKATDNEGAVTTSAAVKVTVSAVCPCTVFQPAEAPVNDLYSDSQPLQLGMKFRSENNGFATGVRFYKQAGNTGTHIGQLYSSTGALLAEATFVNETASGWQEVAFSNPVAITAGTTYVISYYSGSGFYSATNSYFYEPLNRPPLSALVHGEAGANGVYRYGQGYPTESSLAANYWVDVVFDTDTPPANQPPEVRNPIVDQSATVGTAYTFIFASTTFYDPDNDQLSYIASLTDGTSLPAWLNFDGPNRTFSGTPPSSSPASLNIKLTASDGRGGTASDEFALAIGQPTNQPPLLGAIGNKTVNELIPLSFTAAATDDGLPDNNLRYSLTTGVPEASIDPRTGVFSWTPTEIQGPGNYTFTIKVSDGALTDEEQIQVQVSEVNQAPVLATVGNKVIGVGGTLRFTLMGMDADVPLQTLNYSANRLPSGASLDAMSGEFFWTPTTKQLGNHKINFRVSDGAAQMSETITVTVNNDAPVPPAPAISMFSPTSGSAGAEVFITGSNFVNVNTVAFNNTQALFTINSSSSITATVPSGATTGKISVTTQSGTATSSDNFTITTNSGSAPVVAITSPADGANFNAPASIAIAASASDADGTIAKVEFFNGAAKLGEDVLSPYEYTWNNVGLGDYALTARATDNAGFVTTSAVVSISVVSSNPAVPVISGFSPATGAVGDAVIVSGSNFTGASAVAVNGTNVSNFTVNSPSSLTLTVPAGATTGKISITTPGGTTLSSSDFTVTNGSTAAPVIAAFSPTRGALGDPVLISGTNLAGATSVKFGPSSASYSVDGDGNIIALVPQVNGKLPTSVKITVTTAGGSSTSSSKFTISSSNLASSSVSTLEAEPQGEQGLVIFPNPFYNKATVSFALTEDGDYTISLFDAKGACVAVLEQGYSRAGERRSVEVDGTKLAKGLYLLRMQTATGDSAVRVVLDR</sequence>
<dbReference type="InterPro" id="IPR029062">
    <property type="entry name" value="Class_I_gatase-like"/>
</dbReference>
<dbReference type="NCBIfam" id="TIGR04183">
    <property type="entry name" value="Por_Secre_tail"/>
    <property type="match status" value="1"/>
</dbReference>
<gene>
    <name evidence="2" type="ORF">GCM10023188_36070</name>
</gene>
<dbReference type="SMART" id="SM00429">
    <property type="entry name" value="IPT"/>
    <property type="match status" value="3"/>
</dbReference>
<dbReference type="Pfam" id="PF18962">
    <property type="entry name" value="Por_Secre_tail"/>
    <property type="match status" value="1"/>
</dbReference>
<dbReference type="InterPro" id="IPR026444">
    <property type="entry name" value="Secre_tail"/>
</dbReference>
<comment type="caution">
    <text evidence="2">The sequence shown here is derived from an EMBL/GenBank/DDBJ whole genome shotgun (WGS) entry which is preliminary data.</text>
</comment>
<dbReference type="SMART" id="SM00736">
    <property type="entry name" value="CADG"/>
    <property type="match status" value="2"/>
</dbReference>
<evidence type="ECO:0000313" key="3">
    <source>
        <dbReference type="Proteomes" id="UP001500552"/>
    </source>
</evidence>
<dbReference type="InterPro" id="IPR013783">
    <property type="entry name" value="Ig-like_fold"/>
</dbReference>
<name>A0ABP8LZE5_9BACT</name>
<dbReference type="SUPFAM" id="SSF81296">
    <property type="entry name" value="E set domains"/>
    <property type="match status" value="3"/>
</dbReference>
<dbReference type="InterPro" id="IPR025141">
    <property type="entry name" value="DUF4082"/>
</dbReference>
<dbReference type="EMBL" id="BAABHC010000024">
    <property type="protein sequence ID" value="GAA4439580.1"/>
    <property type="molecule type" value="Genomic_DNA"/>
</dbReference>
<dbReference type="SUPFAM" id="SSF52317">
    <property type="entry name" value="Class I glutamine amidotransferase-like"/>
    <property type="match status" value="1"/>
</dbReference>